<evidence type="ECO:0000313" key="1">
    <source>
        <dbReference type="EMBL" id="AZP22806.1"/>
    </source>
</evidence>
<keyword evidence="2" id="KW-1185">Reference proteome</keyword>
<dbReference type="Proteomes" id="UP000280197">
    <property type="component" value="Chromosome"/>
</dbReference>
<reference evidence="1 2" key="1">
    <citation type="submission" date="2018-12" db="EMBL/GenBank/DDBJ databases">
        <authorList>
            <person name="Li K."/>
        </authorList>
    </citation>
    <scope>NUCLEOTIDE SEQUENCE [LARGE SCALE GENOMIC DNA]</scope>
    <source>
        <strain evidence="2">CR22</strain>
    </source>
</reference>
<protein>
    <recommendedName>
        <fullName evidence="3">TetR family transcriptional regulator</fullName>
    </recommendedName>
</protein>
<gene>
    <name evidence="1" type="ORF">EJC51_46280</name>
</gene>
<dbReference type="RefSeq" id="WP_126276605.1">
    <property type="nucleotide sequence ID" value="NZ_CP034463.1"/>
</dbReference>
<evidence type="ECO:0000313" key="2">
    <source>
        <dbReference type="Proteomes" id="UP000280197"/>
    </source>
</evidence>
<name>A0A3S9IEL3_9ACTN</name>
<organism evidence="1 2">
    <name type="scientific">Streptomyces aquilus</name>
    <dbReference type="NCBI Taxonomy" id="2548456"/>
    <lineage>
        <taxon>Bacteria</taxon>
        <taxon>Bacillati</taxon>
        <taxon>Actinomycetota</taxon>
        <taxon>Actinomycetes</taxon>
        <taxon>Kitasatosporales</taxon>
        <taxon>Streptomycetaceae</taxon>
        <taxon>Streptomyces</taxon>
    </lineage>
</organism>
<dbReference type="EMBL" id="CP034463">
    <property type="protein sequence ID" value="AZP22806.1"/>
    <property type="molecule type" value="Genomic_DNA"/>
</dbReference>
<accession>A0A3S9IEL3</accession>
<proteinExistence type="predicted"/>
<dbReference type="AlphaFoldDB" id="A0A3S9IEL3"/>
<evidence type="ECO:0008006" key="3">
    <source>
        <dbReference type="Google" id="ProtNLM"/>
    </source>
</evidence>
<sequence>MKRALPDAGTVKAAIDTVFDEASASGGRPTVTAIERRLGIPHATFHRHYADLIDTHFRPPGSLWPATRRARTGR</sequence>
<dbReference type="KEGG" id="saqu:EJC51_46280"/>